<sequence length="68" mass="7436">MSPKLQKYANPLCQTSTQIDCQLNPLVFVSRPLIFRSPSGEGSLCLRASCSRTISKVLPLLSSQQSLP</sequence>
<organism evidence="1 2">
    <name type="scientific">Steinernema carpocapsae</name>
    <name type="common">Entomopathogenic nematode</name>
    <dbReference type="NCBI Taxonomy" id="34508"/>
    <lineage>
        <taxon>Eukaryota</taxon>
        <taxon>Metazoa</taxon>
        <taxon>Ecdysozoa</taxon>
        <taxon>Nematoda</taxon>
        <taxon>Chromadorea</taxon>
        <taxon>Rhabditida</taxon>
        <taxon>Tylenchina</taxon>
        <taxon>Panagrolaimomorpha</taxon>
        <taxon>Strongyloidoidea</taxon>
        <taxon>Steinernematidae</taxon>
        <taxon>Steinernema</taxon>
    </lineage>
</organism>
<name>A0A4U5M7U1_STECR</name>
<proteinExistence type="predicted"/>
<comment type="caution">
    <text evidence="1">The sequence shown here is derived from an EMBL/GenBank/DDBJ whole genome shotgun (WGS) entry which is preliminary data.</text>
</comment>
<reference evidence="1 2" key="1">
    <citation type="journal article" date="2015" name="Genome Biol.">
        <title>Comparative genomics of Steinernema reveals deeply conserved gene regulatory networks.</title>
        <authorList>
            <person name="Dillman A.R."/>
            <person name="Macchietto M."/>
            <person name="Porter C.F."/>
            <person name="Rogers A."/>
            <person name="Williams B."/>
            <person name="Antoshechkin I."/>
            <person name="Lee M.M."/>
            <person name="Goodwin Z."/>
            <person name="Lu X."/>
            <person name="Lewis E.E."/>
            <person name="Goodrich-Blair H."/>
            <person name="Stock S.P."/>
            <person name="Adams B.J."/>
            <person name="Sternberg P.W."/>
            <person name="Mortazavi A."/>
        </authorList>
    </citation>
    <scope>NUCLEOTIDE SEQUENCE [LARGE SCALE GENOMIC DNA]</scope>
    <source>
        <strain evidence="1 2">ALL</strain>
    </source>
</reference>
<gene>
    <name evidence="1" type="ORF">L596_025394</name>
</gene>
<protein>
    <submittedName>
        <fullName evidence="1">Uncharacterized protein</fullName>
    </submittedName>
</protein>
<evidence type="ECO:0000313" key="1">
    <source>
        <dbReference type="EMBL" id="TKR64922.1"/>
    </source>
</evidence>
<reference evidence="1 2" key="2">
    <citation type="journal article" date="2019" name="G3 (Bethesda)">
        <title>Hybrid Assembly of the Genome of the Entomopathogenic Nematode Steinernema carpocapsae Identifies the X-Chromosome.</title>
        <authorList>
            <person name="Serra L."/>
            <person name="Macchietto M."/>
            <person name="Macias-Munoz A."/>
            <person name="McGill C.J."/>
            <person name="Rodriguez I.M."/>
            <person name="Rodriguez B."/>
            <person name="Murad R."/>
            <person name="Mortazavi A."/>
        </authorList>
    </citation>
    <scope>NUCLEOTIDE SEQUENCE [LARGE SCALE GENOMIC DNA]</scope>
    <source>
        <strain evidence="1 2">ALL</strain>
    </source>
</reference>
<dbReference type="Proteomes" id="UP000298663">
    <property type="component" value="Unassembled WGS sequence"/>
</dbReference>
<evidence type="ECO:0000313" key="2">
    <source>
        <dbReference type="Proteomes" id="UP000298663"/>
    </source>
</evidence>
<dbReference type="EMBL" id="AZBU02000009">
    <property type="protein sequence ID" value="TKR64922.1"/>
    <property type="molecule type" value="Genomic_DNA"/>
</dbReference>
<accession>A0A4U5M7U1</accession>
<keyword evidence="2" id="KW-1185">Reference proteome</keyword>
<dbReference type="AlphaFoldDB" id="A0A4U5M7U1"/>